<feature type="transmembrane region" description="Helical" evidence="1">
    <location>
        <begin position="96"/>
        <end position="115"/>
    </location>
</feature>
<keyword evidence="2" id="KW-0732">Signal</keyword>
<keyword evidence="1" id="KW-0472">Membrane</keyword>
<organism evidence="3 4">
    <name type="scientific">Deinococcus proteolyticus (strain ATCC 35074 / DSM 20540 / JCM 6276 / NBRC 101906 / NCIMB 13154 / VKM Ac-1939 / CCM 2703 / MRP)</name>
    <dbReference type="NCBI Taxonomy" id="693977"/>
    <lineage>
        <taxon>Bacteria</taxon>
        <taxon>Thermotogati</taxon>
        <taxon>Deinococcota</taxon>
        <taxon>Deinococci</taxon>
        <taxon>Deinococcales</taxon>
        <taxon>Deinococcaceae</taxon>
        <taxon>Deinococcus</taxon>
    </lineage>
</organism>
<evidence type="ECO:0000313" key="4">
    <source>
        <dbReference type="Proteomes" id="UP000007718"/>
    </source>
</evidence>
<keyword evidence="1" id="KW-0812">Transmembrane</keyword>
<evidence type="ECO:0000256" key="2">
    <source>
        <dbReference type="SAM" id="SignalP"/>
    </source>
</evidence>
<dbReference type="HOGENOM" id="CLU_1861908_0_0_0"/>
<reference evidence="3 4" key="2">
    <citation type="journal article" date="2012" name="Stand. Genomic Sci.">
        <title>Complete genome sequence of the orange-red pigmented, radioresistant Deinococcus proteolyticus type strain (MRP(T)).</title>
        <authorList>
            <person name="Copeland A."/>
            <person name="Zeytun A."/>
            <person name="Yassawong M."/>
            <person name="Nolan M."/>
            <person name="Lucas S."/>
            <person name="Hammon N."/>
            <person name="Deshpande S."/>
            <person name="Cheng J.F."/>
            <person name="Han C."/>
            <person name="Tapia R."/>
            <person name="Goodwin L.A."/>
            <person name="Pitluck S."/>
            <person name="Mavromatis K."/>
            <person name="Liolios K."/>
            <person name="Pagani I."/>
            <person name="Ivanova N."/>
            <person name="Mikhailova N."/>
            <person name="Pati A."/>
            <person name="Chen A."/>
            <person name="Palaniappan K."/>
            <person name="Land M."/>
            <person name="Hauser L."/>
            <person name="Jeffries C.D."/>
            <person name="Brambilla E.M."/>
            <person name="Rohde M."/>
            <person name="Sikorski J."/>
            <person name="Pukall R."/>
            <person name="Goker M."/>
            <person name="Detter J.C."/>
            <person name="Woyke T."/>
            <person name="Bristow J."/>
            <person name="Eisen J.A."/>
            <person name="Markowitz V."/>
            <person name="Hugenholtz P."/>
            <person name="Kyrpides N.C."/>
            <person name="Klenk H.P."/>
            <person name="Lapidus A."/>
        </authorList>
    </citation>
    <scope>NUCLEOTIDE SEQUENCE [LARGE SCALE GENOMIC DNA]</scope>
    <source>
        <strain evidence="4">ATCC 35074 / DSM 20540 / JCM 6276 / NBRC 101906 / NCIMB 13154 / VKM Ac-1939 / CCM 2703 / MRP</strain>
    </source>
</reference>
<name>F0RKK2_DEIPM</name>
<dbReference type="RefSeq" id="WP_013614301.1">
    <property type="nucleotide sequence ID" value="NC_015161.1"/>
</dbReference>
<reference evidence="4" key="1">
    <citation type="submission" date="2011-02" db="EMBL/GenBank/DDBJ databases">
        <title>The complete sequence of chromosome of Deinococcus proteolyticus DSM 20540.</title>
        <authorList>
            <consortium name="US DOE Joint Genome Institute (JGI-PGF)"/>
            <person name="Lucas S."/>
            <person name="Copeland A."/>
            <person name="Lapidus A."/>
            <person name="Bruce D."/>
            <person name="Goodwin L."/>
            <person name="Pitluck S."/>
            <person name="Kyrpides N."/>
            <person name="Mavromatis K."/>
            <person name="Pagani I."/>
            <person name="Ivanova N."/>
            <person name="Ovchinnikova G."/>
            <person name="Zeytun A."/>
            <person name="Detter J.C."/>
            <person name="Han C."/>
            <person name="Land M."/>
            <person name="Hauser L."/>
            <person name="Markowitz V."/>
            <person name="Cheng J.-F."/>
            <person name="Hugenholtz P."/>
            <person name="Woyke T."/>
            <person name="Wu D."/>
            <person name="Pukall R."/>
            <person name="Steenblock K."/>
            <person name="Brambilla E."/>
            <person name="Klenk H.-P."/>
            <person name="Eisen J.A."/>
        </authorList>
    </citation>
    <scope>NUCLEOTIDE SEQUENCE [LARGE SCALE GENOMIC DNA]</scope>
    <source>
        <strain evidence="4">ATCC 35074 / DSM 20540 / JCM 6276 / NBRC 101906 / NCIMB 13154 / VKM Ac-1939 / CCM 2703 / MRP</strain>
    </source>
</reference>
<feature type="signal peptide" evidence="2">
    <location>
        <begin position="1"/>
        <end position="22"/>
    </location>
</feature>
<evidence type="ECO:0008006" key="5">
    <source>
        <dbReference type="Google" id="ProtNLM"/>
    </source>
</evidence>
<sequence length="137" mass="14281">MKRATLLAGLTLVASLPGCAPAYTAGGTSGQVQFAQDVFSRGSALELTQVRPDTPPNQFVRLPDCEAVAYWGDIQRVGLVEAGQQCLHFSRGVGTLMGGVVIIGFLLILPVLYFFGMMVKALGGLTGSAGAVEPAPR</sequence>
<dbReference type="Proteomes" id="UP000007718">
    <property type="component" value="Chromosome"/>
</dbReference>
<evidence type="ECO:0000256" key="1">
    <source>
        <dbReference type="SAM" id="Phobius"/>
    </source>
</evidence>
<accession>F0RKK2</accession>
<evidence type="ECO:0000313" key="3">
    <source>
        <dbReference type="EMBL" id="ADY25692.1"/>
    </source>
</evidence>
<keyword evidence="1" id="KW-1133">Transmembrane helix</keyword>
<feature type="chain" id="PRO_5003259537" description="Lipoprotein" evidence="2">
    <location>
        <begin position="23"/>
        <end position="137"/>
    </location>
</feature>
<proteinExistence type="predicted"/>
<dbReference type="STRING" id="693977.Deipr_0529"/>
<dbReference type="AlphaFoldDB" id="F0RKK2"/>
<dbReference type="OrthoDB" id="9918164at2"/>
<keyword evidence="4" id="KW-1185">Reference proteome</keyword>
<dbReference type="EMBL" id="CP002536">
    <property type="protein sequence ID" value="ADY25692.1"/>
    <property type="molecule type" value="Genomic_DNA"/>
</dbReference>
<gene>
    <name evidence="3" type="ordered locus">Deipr_0529</name>
</gene>
<dbReference type="KEGG" id="dpt:Deipr_0529"/>
<protein>
    <recommendedName>
        <fullName evidence="5">Lipoprotein</fullName>
    </recommendedName>
</protein>